<dbReference type="SMART" id="SM00355">
    <property type="entry name" value="ZnF_C2H2"/>
    <property type="match status" value="11"/>
</dbReference>
<dbReference type="PANTHER" id="PTHR24408">
    <property type="entry name" value="ZINC FINGER PROTEIN"/>
    <property type="match status" value="1"/>
</dbReference>
<feature type="domain" description="C2H2-type" evidence="10">
    <location>
        <begin position="443"/>
        <end position="470"/>
    </location>
</feature>
<evidence type="ECO:0000256" key="2">
    <source>
        <dbReference type="ARBA" id="ARBA00006991"/>
    </source>
</evidence>
<feature type="domain" description="C2H2-type" evidence="10">
    <location>
        <begin position="181"/>
        <end position="209"/>
    </location>
</feature>
<feature type="region of interest" description="Disordered" evidence="9">
    <location>
        <begin position="68"/>
        <end position="136"/>
    </location>
</feature>
<dbReference type="FunFam" id="3.30.160.60:FF:000145">
    <property type="entry name" value="Zinc finger protein 574"/>
    <property type="match status" value="1"/>
</dbReference>
<evidence type="ECO:0000256" key="4">
    <source>
        <dbReference type="ARBA" id="ARBA00022737"/>
    </source>
</evidence>
<evidence type="ECO:0000256" key="5">
    <source>
        <dbReference type="ARBA" id="ARBA00022771"/>
    </source>
</evidence>
<dbReference type="FunFam" id="3.30.160.60:FF:001498">
    <property type="entry name" value="Zinc finger protein 404"/>
    <property type="match status" value="1"/>
</dbReference>
<evidence type="ECO:0000313" key="11">
    <source>
        <dbReference type="EMBL" id="CAD7394022.1"/>
    </source>
</evidence>
<comment type="subcellular location">
    <subcellularLocation>
        <location evidence="1">Nucleus</location>
    </subcellularLocation>
</comment>
<dbReference type="Gene3D" id="3.30.160.60">
    <property type="entry name" value="Classic Zinc Finger"/>
    <property type="match status" value="9"/>
</dbReference>
<dbReference type="FunFam" id="3.30.160.60:FF:002343">
    <property type="entry name" value="Zinc finger protein 33A"/>
    <property type="match status" value="2"/>
</dbReference>
<dbReference type="FunFam" id="3.30.160.60:FF:001732">
    <property type="entry name" value="Zgc:162936"/>
    <property type="match status" value="1"/>
</dbReference>
<feature type="domain" description="C2H2-type" evidence="10">
    <location>
        <begin position="414"/>
        <end position="442"/>
    </location>
</feature>
<evidence type="ECO:0000256" key="1">
    <source>
        <dbReference type="ARBA" id="ARBA00004123"/>
    </source>
</evidence>
<dbReference type="AlphaFoldDB" id="A0A7R9GQI8"/>
<evidence type="ECO:0000256" key="3">
    <source>
        <dbReference type="ARBA" id="ARBA00022723"/>
    </source>
</evidence>
<dbReference type="GO" id="GO:0043565">
    <property type="term" value="F:sequence-specific DNA binding"/>
    <property type="evidence" value="ECO:0007669"/>
    <property type="project" value="TreeGrafter"/>
</dbReference>
<dbReference type="GO" id="GO:0000981">
    <property type="term" value="F:DNA-binding transcription factor activity, RNA polymerase II-specific"/>
    <property type="evidence" value="ECO:0007669"/>
    <property type="project" value="TreeGrafter"/>
</dbReference>
<dbReference type="SUPFAM" id="SSF57667">
    <property type="entry name" value="beta-beta-alpha zinc fingers"/>
    <property type="match status" value="6"/>
</dbReference>
<dbReference type="PANTHER" id="PTHR24408:SF34">
    <property type="entry name" value="ZINC FINGER PROTEIN 672-RELATED"/>
    <property type="match status" value="1"/>
</dbReference>
<feature type="domain" description="C2H2-type" evidence="10">
    <location>
        <begin position="386"/>
        <end position="413"/>
    </location>
</feature>
<feature type="domain" description="C2H2-type" evidence="10">
    <location>
        <begin position="358"/>
        <end position="385"/>
    </location>
</feature>
<dbReference type="GO" id="GO:0005694">
    <property type="term" value="C:chromosome"/>
    <property type="evidence" value="ECO:0007669"/>
    <property type="project" value="UniProtKB-ARBA"/>
</dbReference>
<dbReference type="GO" id="GO:0008270">
    <property type="term" value="F:zinc ion binding"/>
    <property type="evidence" value="ECO:0007669"/>
    <property type="project" value="UniProtKB-KW"/>
</dbReference>
<dbReference type="InterPro" id="IPR036236">
    <property type="entry name" value="Znf_C2H2_sf"/>
</dbReference>
<feature type="compositionally biased region" description="Acidic residues" evidence="9">
    <location>
        <begin position="70"/>
        <end position="80"/>
    </location>
</feature>
<evidence type="ECO:0000256" key="6">
    <source>
        <dbReference type="ARBA" id="ARBA00022833"/>
    </source>
</evidence>
<feature type="domain" description="C2H2-type" evidence="10">
    <location>
        <begin position="330"/>
        <end position="357"/>
    </location>
</feature>
<keyword evidence="5 8" id="KW-0863">Zinc-finger</keyword>
<accession>A0A7R9GQI8</accession>
<dbReference type="PROSITE" id="PS50157">
    <property type="entry name" value="ZINC_FINGER_C2H2_2"/>
    <property type="match status" value="11"/>
</dbReference>
<name>A0A7R9GQI8_TIMCR</name>
<dbReference type="GO" id="GO:0045893">
    <property type="term" value="P:positive regulation of DNA-templated transcription"/>
    <property type="evidence" value="ECO:0007669"/>
    <property type="project" value="UniProtKB-ARBA"/>
</dbReference>
<evidence type="ECO:0000256" key="7">
    <source>
        <dbReference type="ARBA" id="ARBA00023242"/>
    </source>
</evidence>
<sequence>MPHANPWSESPHGSLGTKRASLRSAHSLETLKTTVECEICNRSFKNAVGLRRHMRFCQATELAVTKTEAEESFQSEEGGEEITQPEGSEGVGELEAASQDELEDSDDIGLTDDDIDEEDYEDEDGEDGLIPPDGDINLRDQMKGVMLSKVNELIDETSATGPGKCHCCGEDLDTAHLGGEFECVDCSKFFKLKSSLERHRRVIHLEGDTYSCPECDARCPDKGTLARHMYTHTGLKPYSCTRCDKQFSRKYHLERHIIQTGCDGNPRPTHPCQVCGRMFSRKDNLREHLRAHAGQVKRKKKYTCVHCEKVFHGSTLLHIHMRTHTGEKPYHCDFCPKSFPSSGAMKKHRRMHTGERPYECKQCFAKFAAKETLNRHVRTHTGVKPHSCQYCGKSFIQASQLRAHIFHHTGENGFTCTICGKAFNRRARLLLHVKYIHEGAKPYECEQCSKTFVRKEDLARHTILHTGVKGRSVGKKVLEYGIVFCSVSSVSLPCCNGNE</sequence>
<feature type="domain" description="C2H2-type" evidence="10">
    <location>
        <begin position="302"/>
        <end position="329"/>
    </location>
</feature>
<dbReference type="PROSITE" id="PS00028">
    <property type="entry name" value="ZINC_FINGER_C2H2_1"/>
    <property type="match status" value="9"/>
</dbReference>
<dbReference type="Pfam" id="PF00096">
    <property type="entry name" value="zf-C2H2"/>
    <property type="match status" value="10"/>
</dbReference>
<comment type="similarity">
    <text evidence="2">Belongs to the krueppel C2H2-type zinc-finger protein family.</text>
</comment>
<evidence type="ECO:0000256" key="9">
    <source>
        <dbReference type="SAM" id="MobiDB-lite"/>
    </source>
</evidence>
<feature type="region of interest" description="Disordered" evidence="9">
    <location>
        <begin position="1"/>
        <end position="20"/>
    </location>
</feature>
<evidence type="ECO:0000256" key="8">
    <source>
        <dbReference type="PROSITE-ProRule" id="PRU00042"/>
    </source>
</evidence>
<feature type="compositionally biased region" description="Acidic residues" evidence="9">
    <location>
        <begin position="98"/>
        <end position="127"/>
    </location>
</feature>
<feature type="domain" description="C2H2-type" evidence="10">
    <location>
        <begin position="270"/>
        <end position="297"/>
    </location>
</feature>
<evidence type="ECO:0000259" key="10">
    <source>
        <dbReference type="PROSITE" id="PS50157"/>
    </source>
</evidence>
<keyword evidence="6" id="KW-0862">Zinc</keyword>
<dbReference type="EMBL" id="OC316857">
    <property type="protein sequence ID" value="CAD7394022.1"/>
    <property type="molecule type" value="Genomic_DNA"/>
</dbReference>
<keyword evidence="7" id="KW-0539">Nucleus</keyword>
<dbReference type="InterPro" id="IPR013087">
    <property type="entry name" value="Znf_C2H2_type"/>
</dbReference>
<keyword evidence="4" id="KW-0677">Repeat</keyword>
<organism evidence="11">
    <name type="scientific">Timema cristinae</name>
    <name type="common">Walking stick</name>
    <dbReference type="NCBI Taxonomy" id="61476"/>
    <lineage>
        <taxon>Eukaryota</taxon>
        <taxon>Metazoa</taxon>
        <taxon>Ecdysozoa</taxon>
        <taxon>Arthropoda</taxon>
        <taxon>Hexapoda</taxon>
        <taxon>Insecta</taxon>
        <taxon>Pterygota</taxon>
        <taxon>Neoptera</taxon>
        <taxon>Polyneoptera</taxon>
        <taxon>Phasmatodea</taxon>
        <taxon>Timematodea</taxon>
        <taxon>Timematoidea</taxon>
        <taxon>Timematidae</taxon>
        <taxon>Timema</taxon>
    </lineage>
</organism>
<protein>
    <recommendedName>
        <fullName evidence="10">C2H2-type domain-containing protein</fullName>
    </recommendedName>
</protein>
<feature type="domain" description="C2H2-type" evidence="10">
    <location>
        <begin position="238"/>
        <end position="268"/>
    </location>
</feature>
<feature type="domain" description="C2H2-type" evidence="10">
    <location>
        <begin position="210"/>
        <end position="237"/>
    </location>
</feature>
<dbReference type="GO" id="GO:0005634">
    <property type="term" value="C:nucleus"/>
    <property type="evidence" value="ECO:0007669"/>
    <property type="project" value="UniProtKB-SubCell"/>
</dbReference>
<keyword evidence="3" id="KW-0479">Metal-binding</keyword>
<reference evidence="11" key="1">
    <citation type="submission" date="2020-11" db="EMBL/GenBank/DDBJ databases">
        <authorList>
            <person name="Tran Van P."/>
        </authorList>
    </citation>
    <scope>NUCLEOTIDE SEQUENCE</scope>
</reference>
<gene>
    <name evidence="11" type="ORF">TCEB3V08_LOCUS1972</name>
</gene>
<feature type="domain" description="C2H2-type" evidence="10">
    <location>
        <begin position="35"/>
        <end position="63"/>
    </location>
</feature>
<proteinExistence type="inferred from homology"/>
<dbReference type="FunFam" id="3.30.160.60:FF:000345">
    <property type="entry name" value="Zinc finger protein Gfi-1"/>
    <property type="match status" value="1"/>
</dbReference>